<reference evidence="2" key="1">
    <citation type="journal article" date="2019" name="Int. J. Syst. Evol. Microbiol.">
        <title>The Global Catalogue of Microorganisms (GCM) 10K type strain sequencing project: providing services to taxonomists for standard genome sequencing and annotation.</title>
        <authorList>
            <consortium name="The Broad Institute Genomics Platform"/>
            <consortium name="The Broad Institute Genome Sequencing Center for Infectious Disease"/>
            <person name="Wu L."/>
            <person name="Ma J."/>
        </authorList>
    </citation>
    <scope>NUCLEOTIDE SEQUENCE [LARGE SCALE GENOMIC DNA]</scope>
    <source>
        <strain evidence="2">KCTC 42087</strain>
    </source>
</reference>
<evidence type="ECO:0000313" key="1">
    <source>
        <dbReference type="EMBL" id="MFC5748830.1"/>
    </source>
</evidence>
<evidence type="ECO:0000313" key="2">
    <source>
        <dbReference type="Proteomes" id="UP001596074"/>
    </source>
</evidence>
<name>A0ABW1A6G5_9ACTN</name>
<dbReference type="RefSeq" id="WP_378284520.1">
    <property type="nucleotide sequence ID" value="NZ_JBHSON010000036.1"/>
</dbReference>
<organism evidence="1 2">
    <name type="scientific">Actinomadura rugatobispora</name>
    <dbReference type="NCBI Taxonomy" id="1994"/>
    <lineage>
        <taxon>Bacteria</taxon>
        <taxon>Bacillati</taxon>
        <taxon>Actinomycetota</taxon>
        <taxon>Actinomycetes</taxon>
        <taxon>Streptosporangiales</taxon>
        <taxon>Thermomonosporaceae</taxon>
        <taxon>Actinomadura</taxon>
    </lineage>
</organism>
<comment type="caution">
    <text evidence="1">The sequence shown here is derived from an EMBL/GenBank/DDBJ whole genome shotgun (WGS) entry which is preliminary data.</text>
</comment>
<gene>
    <name evidence="1" type="ORF">ACFPZN_24715</name>
</gene>
<dbReference type="Proteomes" id="UP001596074">
    <property type="component" value="Unassembled WGS sequence"/>
</dbReference>
<protein>
    <submittedName>
        <fullName evidence="1">Uncharacterized protein</fullName>
    </submittedName>
</protein>
<accession>A0ABW1A6G5</accession>
<proteinExistence type="predicted"/>
<sequence length="112" mass="12192">MTRRGSPATVPRIGTPNVDFIEIVFDRPLPTNIDRDDVEDDLNEALRGLGEVTGAGTGLNRSNLDVDIDPAANRSTVLALVFGVLAKLEVGDAARVRPGDQETWIRPTEWKP</sequence>
<dbReference type="EMBL" id="JBHSON010000036">
    <property type="protein sequence ID" value="MFC5748830.1"/>
    <property type="molecule type" value="Genomic_DNA"/>
</dbReference>
<keyword evidence="2" id="KW-1185">Reference proteome</keyword>